<feature type="chain" id="PRO_5035723061" evidence="1">
    <location>
        <begin position="20"/>
        <end position="174"/>
    </location>
</feature>
<dbReference type="AlphaFoldDB" id="A0A8S3I1J3"/>
<evidence type="ECO:0000256" key="1">
    <source>
        <dbReference type="SAM" id="SignalP"/>
    </source>
</evidence>
<dbReference type="Proteomes" id="UP000676336">
    <property type="component" value="Unassembled WGS sequence"/>
</dbReference>
<comment type="caution">
    <text evidence="2">The sequence shown here is derived from an EMBL/GenBank/DDBJ whole genome shotgun (WGS) entry which is preliminary data.</text>
</comment>
<sequence>MRFFIVALVILLSLTDDFAANFSRCDSCLTPATDTDSPLLIEEYHQLTRIIMLHELEDVRQTIENPSSEIVIDWNGSLSPLSVDVLIQFRVLYNISILSHALIQLLVIMELRCSSDYAMFISQGVLVGFLKPFLHQLDLRDDGSDLDFTDYEKTAFNDILYAFVGHYNKRVNKD</sequence>
<proteinExistence type="predicted"/>
<reference evidence="2" key="1">
    <citation type="submission" date="2021-02" db="EMBL/GenBank/DDBJ databases">
        <authorList>
            <person name="Nowell W R."/>
        </authorList>
    </citation>
    <scope>NUCLEOTIDE SEQUENCE</scope>
</reference>
<keyword evidence="1" id="KW-0732">Signal</keyword>
<name>A0A8S3I1J3_9BILA</name>
<evidence type="ECO:0000313" key="2">
    <source>
        <dbReference type="EMBL" id="CAF5190356.1"/>
    </source>
</evidence>
<feature type="signal peptide" evidence="1">
    <location>
        <begin position="1"/>
        <end position="19"/>
    </location>
</feature>
<protein>
    <submittedName>
        <fullName evidence="2">Uncharacterized protein</fullName>
    </submittedName>
</protein>
<feature type="non-terminal residue" evidence="2">
    <location>
        <position position="1"/>
    </location>
</feature>
<evidence type="ECO:0000313" key="3">
    <source>
        <dbReference type="Proteomes" id="UP000676336"/>
    </source>
</evidence>
<organism evidence="2 3">
    <name type="scientific">Rotaria magnacalcarata</name>
    <dbReference type="NCBI Taxonomy" id="392030"/>
    <lineage>
        <taxon>Eukaryota</taxon>
        <taxon>Metazoa</taxon>
        <taxon>Spiralia</taxon>
        <taxon>Gnathifera</taxon>
        <taxon>Rotifera</taxon>
        <taxon>Eurotatoria</taxon>
        <taxon>Bdelloidea</taxon>
        <taxon>Philodinida</taxon>
        <taxon>Philodinidae</taxon>
        <taxon>Rotaria</taxon>
    </lineage>
</organism>
<accession>A0A8S3I1J3</accession>
<dbReference type="EMBL" id="CAJOBI010324909">
    <property type="protein sequence ID" value="CAF5190356.1"/>
    <property type="molecule type" value="Genomic_DNA"/>
</dbReference>
<gene>
    <name evidence="2" type="ORF">SMN809_LOCUS72072</name>
</gene>